<organism evidence="8 9">
    <name type="scientific">Pararobbsia silviterrae</name>
    <dbReference type="NCBI Taxonomy" id="1792498"/>
    <lineage>
        <taxon>Bacteria</taxon>
        <taxon>Pseudomonadati</taxon>
        <taxon>Pseudomonadota</taxon>
        <taxon>Betaproteobacteria</taxon>
        <taxon>Burkholderiales</taxon>
        <taxon>Burkholderiaceae</taxon>
        <taxon>Pararobbsia</taxon>
    </lineage>
</organism>
<evidence type="ECO:0000256" key="1">
    <source>
        <dbReference type="ARBA" id="ARBA00000632"/>
    </source>
</evidence>
<evidence type="ECO:0000313" key="9">
    <source>
        <dbReference type="Proteomes" id="UP000270342"/>
    </source>
</evidence>
<keyword evidence="2 7" id="KW-0929">Antimicrobial</keyword>
<dbReference type="RefSeq" id="WP_121091239.1">
    <property type="nucleotide sequence ID" value="NZ_RBZU01000019.1"/>
</dbReference>
<protein>
    <recommendedName>
        <fullName evidence="7">Lysozyme</fullName>
        <ecNumber evidence="7">3.2.1.17</ecNumber>
    </recommendedName>
</protein>
<comment type="catalytic activity">
    <reaction evidence="1 7">
        <text>Hydrolysis of (1-&gt;4)-beta-linkages between N-acetylmuramic acid and N-acetyl-D-glucosamine residues in a peptidoglycan and between N-acetyl-D-glucosamine residues in chitodextrins.</text>
        <dbReference type="EC" id="3.2.1.17"/>
    </reaction>
</comment>
<evidence type="ECO:0000256" key="6">
    <source>
        <dbReference type="ARBA" id="ARBA00023295"/>
    </source>
</evidence>
<dbReference type="GO" id="GO:0042742">
    <property type="term" value="P:defense response to bacterium"/>
    <property type="evidence" value="ECO:0007669"/>
    <property type="project" value="UniProtKB-KW"/>
</dbReference>
<accession>A0A494X2V0</accession>
<gene>
    <name evidence="8" type="ORF">D7S86_27060</name>
</gene>
<dbReference type="Gene3D" id="1.10.530.40">
    <property type="match status" value="1"/>
</dbReference>
<dbReference type="InterPro" id="IPR002196">
    <property type="entry name" value="Glyco_hydro_24"/>
</dbReference>
<keyword evidence="9" id="KW-1185">Reference proteome</keyword>
<dbReference type="HAMAP" id="MF_04110">
    <property type="entry name" value="ENDOLYSIN_T4"/>
    <property type="match status" value="1"/>
</dbReference>
<dbReference type="GO" id="GO:0031640">
    <property type="term" value="P:killing of cells of another organism"/>
    <property type="evidence" value="ECO:0007669"/>
    <property type="project" value="UniProtKB-KW"/>
</dbReference>
<dbReference type="InterPro" id="IPR023346">
    <property type="entry name" value="Lysozyme-like_dom_sf"/>
</dbReference>
<evidence type="ECO:0000256" key="5">
    <source>
        <dbReference type="ARBA" id="ARBA00023200"/>
    </source>
</evidence>
<dbReference type="InterPro" id="IPR051018">
    <property type="entry name" value="Bacteriophage_GH24"/>
</dbReference>
<keyword evidence="4 7" id="KW-0378">Hydrolase</keyword>
<keyword evidence="3 7" id="KW-0081">Bacteriolytic enzyme</keyword>
<dbReference type="OrthoDB" id="5327667at2"/>
<dbReference type="InterPro" id="IPR023347">
    <property type="entry name" value="Lysozyme_dom_sf"/>
</dbReference>
<dbReference type="GO" id="GO:0009253">
    <property type="term" value="P:peptidoglycan catabolic process"/>
    <property type="evidence" value="ECO:0007669"/>
    <property type="project" value="InterPro"/>
</dbReference>
<dbReference type="GO" id="GO:0016998">
    <property type="term" value="P:cell wall macromolecule catabolic process"/>
    <property type="evidence" value="ECO:0007669"/>
    <property type="project" value="InterPro"/>
</dbReference>
<keyword evidence="6 7" id="KW-0326">Glycosidase</keyword>
<keyword evidence="5" id="KW-1035">Host cytoplasm</keyword>
<evidence type="ECO:0000256" key="7">
    <source>
        <dbReference type="RuleBase" id="RU003788"/>
    </source>
</evidence>
<comment type="caution">
    <text evidence="8">The sequence shown here is derived from an EMBL/GenBank/DDBJ whole genome shotgun (WGS) entry which is preliminary data.</text>
</comment>
<name>A0A494X2V0_9BURK</name>
<dbReference type="Pfam" id="PF00959">
    <property type="entry name" value="Phage_lysozyme"/>
    <property type="match status" value="1"/>
</dbReference>
<sequence length="189" mass="19566">MNDDLVLTADDLSLTKSAEACYLTAYPDPASALAQKLVALGLWAQTLRGVAIPASVLALGLIGAPWTIGYGHTGPEVHQGLVWTQPQADAALLADMSAVQANVRAHVTVALTKPEFVALCDFAYNVGTGNFDTSTLLKLLDAGDFEGAAAQFARWNLAGGVVLAGLVKRRGAEAALFLSGLVQATTATT</sequence>
<dbReference type="SUPFAM" id="SSF53955">
    <property type="entry name" value="Lysozyme-like"/>
    <property type="match status" value="1"/>
</dbReference>
<evidence type="ECO:0000256" key="2">
    <source>
        <dbReference type="ARBA" id="ARBA00022529"/>
    </source>
</evidence>
<comment type="similarity">
    <text evidence="7">Belongs to the glycosyl hydrolase 24 family.</text>
</comment>
<dbReference type="Proteomes" id="UP000270342">
    <property type="component" value="Unassembled WGS sequence"/>
</dbReference>
<proteinExistence type="inferred from homology"/>
<dbReference type="PANTHER" id="PTHR38107">
    <property type="match status" value="1"/>
</dbReference>
<evidence type="ECO:0000313" key="8">
    <source>
        <dbReference type="EMBL" id="RKP44692.1"/>
    </source>
</evidence>
<evidence type="ECO:0000256" key="4">
    <source>
        <dbReference type="ARBA" id="ARBA00022801"/>
    </source>
</evidence>
<dbReference type="InterPro" id="IPR033907">
    <property type="entry name" value="Endolysin_autolysin"/>
</dbReference>
<dbReference type="EC" id="3.2.1.17" evidence="7"/>
<dbReference type="EMBL" id="RBZU01000019">
    <property type="protein sequence ID" value="RKP44692.1"/>
    <property type="molecule type" value="Genomic_DNA"/>
</dbReference>
<dbReference type="GO" id="GO:0003796">
    <property type="term" value="F:lysozyme activity"/>
    <property type="evidence" value="ECO:0007669"/>
    <property type="project" value="UniProtKB-EC"/>
</dbReference>
<dbReference type="PANTHER" id="PTHR38107:SF3">
    <property type="entry name" value="LYSOZYME RRRD-RELATED"/>
    <property type="match status" value="1"/>
</dbReference>
<dbReference type="AlphaFoldDB" id="A0A494X2V0"/>
<dbReference type="CDD" id="cd00737">
    <property type="entry name" value="lyz_endolysin_autolysin"/>
    <property type="match status" value="1"/>
</dbReference>
<dbReference type="InterPro" id="IPR034690">
    <property type="entry name" value="Endolysin_T4_type"/>
</dbReference>
<reference evidence="8 9" key="1">
    <citation type="submission" date="2018-10" db="EMBL/GenBank/DDBJ databases">
        <title>Robbsia sp. DHC34, isolated from soil.</title>
        <authorList>
            <person name="Gao Z.-H."/>
            <person name="Qiu L.-H."/>
        </authorList>
    </citation>
    <scope>NUCLEOTIDE SEQUENCE [LARGE SCALE GENOMIC DNA]</scope>
    <source>
        <strain evidence="8 9">DHC34</strain>
    </source>
</reference>
<evidence type="ECO:0000256" key="3">
    <source>
        <dbReference type="ARBA" id="ARBA00022638"/>
    </source>
</evidence>